<evidence type="ECO:0000256" key="3">
    <source>
        <dbReference type="ARBA" id="ARBA00022475"/>
    </source>
</evidence>
<evidence type="ECO:0000256" key="1">
    <source>
        <dbReference type="ARBA" id="ARBA00004651"/>
    </source>
</evidence>
<evidence type="ECO:0000313" key="10">
    <source>
        <dbReference type="Proteomes" id="UP001230005"/>
    </source>
</evidence>
<sequence length="311" mass="35321">MAAQQNSNTVNNTGEKIIIPKKTVWMRMKENKVAYLFLLPKLIFFTVFMLIPILWAFVISFQDRGVFDVDYVGFKHYFEAFQSPIFRAALWNTLLYTIVTVPAFIITALIIASFIYPLGQVSQAFFRSAFYLPTVTSMVIIAMVWRWMYNYRFGLFNYIIGFFGFEPVNWLGQTSTALPSLMIMAILIPPGAGIIIYLAAMNNINPSLYEAADIDGANAFQKWIRITIPLLKPTTLYLVILSTIGSFQVFTQIIMMTGGGPGYSTETLVHVIYKTAFRDFNFGLASAQSVILFFIIMGFAIVQFKSLRTEK</sequence>
<dbReference type="SUPFAM" id="SSF161098">
    <property type="entry name" value="MetI-like"/>
    <property type="match status" value="1"/>
</dbReference>
<feature type="domain" description="ABC transmembrane type-1" evidence="8">
    <location>
        <begin position="90"/>
        <end position="303"/>
    </location>
</feature>
<comment type="subcellular location">
    <subcellularLocation>
        <location evidence="1 7">Cell membrane</location>
        <topology evidence="1 7">Multi-pass membrane protein</topology>
    </subcellularLocation>
</comment>
<evidence type="ECO:0000256" key="6">
    <source>
        <dbReference type="ARBA" id="ARBA00023136"/>
    </source>
</evidence>
<keyword evidence="9" id="KW-0762">Sugar transport</keyword>
<evidence type="ECO:0000256" key="5">
    <source>
        <dbReference type="ARBA" id="ARBA00022989"/>
    </source>
</evidence>
<comment type="similarity">
    <text evidence="7">Belongs to the binding-protein-dependent transport system permease family.</text>
</comment>
<dbReference type="InterPro" id="IPR035906">
    <property type="entry name" value="MetI-like_sf"/>
</dbReference>
<dbReference type="Pfam" id="PF00528">
    <property type="entry name" value="BPD_transp_1"/>
    <property type="match status" value="1"/>
</dbReference>
<dbReference type="PANTHER" id="PTHR30193:SF37">
    <property type="entry name" value="INNER MEMBRANE ABC TRANSPORTER PERMEASE PROTEIN YCJO"/>
    <property type="match status" value="1"/>
</dbReference>
<evidence type="ECO:0000259" key="8">
    <source>
        <dbReference type="PROSITE" id="PS50928"/>
    </source>
</evidence>
<dbReference type="RefSeq" id="WP_307329110.1">
    <property type="nucleotide sequence ID" value="NZ_JAUSUG010000018.1"/>
</dbReference>
<proteinExistence type="inferred from homology"/>
<organism evidence="9 10">
    <name type="scientific">Evansella vedderi</name>
    <dbReference type="NCBI Taxonomy" id="38282"/>
    <lineage>
        <taxon>Bacteria</taxon>
        <taxon>Bacillati</taxon>
        <taxon>Bacillota</taxon>
        <taxon>Bacilli</taxon>
        <taxon>Bacillales</taxon>
        <taxon>Bacillaceae</taxon>
        <taxon>Evansella</taxon>
    </lineage>
</organism>
<dbReference type="InterPro" id="IPR051393">
    <property type="entry name" value="ABC_transporter_permease"/>
</dbReference>
<gene>
    <name evidence="9" type="ORF">J2S74_004067</name>
</gene>
<feature type="transmembrane region" description="Helical" evidence="7">
    <location>
        <begin position="94"/>
        <end position="118"/>
    </location>
</feature>
<dbReference type="EMBL" id="JAUSUG010000018">
    <property type="protein sequence ID" value="MDQ0256645.1"/>
    <property type="molecule type" value="Genomic_DNA"/>
</dbReference>
<dbReference type="Gene3D" id="1.10.3720.10">
    <property type="entry name" value="MetI-like"/>
    <property type="match status" value="1"/>
</dbReference>
<keyword evidence="4 7" id="KW-0812">Transmembrane</keyword>
<dbReference type="CDD" id="cd06261">
    <property type="entry name" value="TM_PBP2"/>
    <property type="match status" value="1"/>
</dbReference>
<keyword evidence="3" id="KW-1003">Cell membrane</keyword>
<evidence type="ECO:0000313" key="9">
    <source>
        <dbReference type="EMBL" id="MDQ0256645.1"/>
    </source>
</evidence>
<protein>
    <submittedName>
        <fullName evidence="9">Multiple sugar transport system permease protein</fullName>
    </submittedName>
</protein>
<evidence type="ECO:0000256" key="7">
    <source>
        <dbReference type="RuleBase" id="RU363032"/>
    </source>
</evidence>
<feature type="transmembrane region" description="Helical" evidence="7">
    <location>
        <begin position="33"/>
        <end position="58"/>
    </location>
</feature>
<evidence type="ECO:0000256" key="4">
    <source>
        <dbReference type="ARBA" id="ARBA00022692"/>
    </source>
</evidence>
<reference evidence="9 10" key="1">
    <citation type="submission" date="2023-07" db="EMBL/GenBank/DDBJ databases">
        <title>Genomic Encyclopedia of Type Strains, Phase IV (KMG-IV): sequencing the most valuable type-strain genomes for metagenomic binning, comparative biology and taxonomic classification.</title>
        <authorList>
            <person name="Goeker M."/>
        </authorList>
    </citation>
    <scope>NUCLEOTIDE SEQUENCE [LARGE SCALE GENOMIC DNA]</scope>
    <source>
        <strain evidence="9 10">DSM 9768</strain>
    </source>
</reference>
<feature type="transmembrane region" description="Helical" evidence="7">
    <location>
        <begin position="235"/>
        <end position="260"/>
    </location>
</feature>
<dbReference type="PROSITE" id="PS50928">
    <property type="entry name" value="ABC_TM1"/>
    <property type="match status" value="1"/>
</dbReference>
<keyword evidence="2 7" id="KW-0813">Transport</keyword>
<accession>A0ABU0A2R9</accession>
<feature type="transmembrane region" description="Helical" evidence="7">
    <location>
        <begin position="177"/>
        <end position="200"/>
    </location>
</feature>
<dbReference type="Proteomes" id="UP001230005">
    <property type="component" value="Unassembled WGS sequence"/>
</dbReference>
<feature type="transmembrane region" description="Helical" evidence="7">
    <location>
        <begin position="130"/>
        <end position="148"/>
    </location>
</feature>
<evidence type="ECO:0000256" key="2">
    <source>
        <dbReference type="ARBA" id="ARBA00022448"/>
    </source>
</evidence>
<comment type="caution">
    <text evidence="9">The sequence shown here is derived from an EMBL/GenBank/DDBJ whole genome shotgun (WGS) entry which is preliminary data.</text>
</comment>
<dbReference type="PANTHER" id="PTHR30193">
    <property type="entry name" value="ABC TRANSPORTER PERMEASE PROTEIN"/>
    <property type="match status" value="1"/>
</dbReference>
<keyword evidence="6 7" id="KW-0472">Membrane</keyword>
<dbReference type="InterPro" id="IPR000515">
    <property type="entry name" value="MetI-like"/>
</dbReference>
<feature type="transmembrane region" description="Helical" evidence="7">
    <location>
        <begin position="280"/>
        <end position="302"/>
    </location>
</feature>
<name>A0ABU0A2R9_9BACI</name>
<keyword evidence="5 7" id="KW-1133">Transmembrane helix</keyword>
<keyword evidence="10" id="KW-1185">Reference proteome</keyword>